<feature type="region of interest" description="Disordered" evidence="1">
    <location>
        <begin position="1"/>
        <end position="30"/>
    </location>
</feature>
<dbReference type="SFLD" id="SFLDG01206">
    <property type="entry name" value="Xi.1"/>
    <property type="match status" value="1"/>
</dbReference>
<dbReference type="EMBL" id="CAUOFW020003813">
    <property type="protein sequence ID" value="CAK9162174.1"/>
    <property type="molecule type" value="Genomic_DNA"/>
</dbReference>
<dbReference type="Gene3D" id="1.20.1050.10">
    <property type="match status" value="1"/>
</dbReference>
<evidence type="ECO:0000313" key="5">
    <source>
        <dbReference type="Proteomes" id="UP001642360"/>
    </source>
</evidence>
<gene>
    <name evidence="3" type="ORF">ILEXP_LOCUS31020</name>
    <name evidence="4" type="ORF">ILEXP_LOCUS31021</name>
</gene>
<evidence type="ECO:0000256" key="1">
    <source>
        <dbReference type="SAM" id="MobiDB-lite"/>
    </source>
</evidence>
<dbReference type="InterPro" id="IPR040079">
    <property type="entry name" value="Glutathione_S-Trfase"/>
</dbReference>
<dbReference type="InterPro" id="IPR036282">
    <property type="entry name" value="Glutathione-S-Trfase_C_sf"/>
</dbReference>
<dbReference type="AlphaFoldDB" id="A0ABC8SZ20"/>
<dbReference type="FunFam" id="1.20.1050.10:FF:000045">
    <property type="entry name" value="Glutathione S-transferase family protein"/>
    <property type="match status" value="1"/>
</dbReference>
<keyword evidence="5" id="KW-1185">Reference proteome</keyword>
<protein>
    <recommendedName>
        <fullName evidence="2">GST C-terminal domain-containing protein</fullName>
    </recommendedName>
</protein>
<sequence>MYSTSLLSPAILFPTNNPKPTTKTRPKHHQLRPRMSLNHQTPPPIVNPFNSVAKLLWGKSLPPQLLISTVRSTWSTAWHLMMSQLAPSDSSGSYTRPTSLFRANPNQFPGEKAPGPTALHLYVGLPCPWAHRTLIVRALKGLEDSIPVSIASPGIDGSWVFLDNNTTSGNKLIAGSDKANGCKALREVYKLRQGGYNGRSTVPMLWDGERKEVVCNESYDIIELFNSGLNGLASNPELDLSPPSLRENIDEWNRIIYPNVNNGVYRCGFAQSQEAYDNAVNELFSTLDKIDDHLSASRYLCGDVLTLADICLFTTLIRFDLVYNVMFKCTKKKLIEYPNLHGYMRDIYQIPKVAQTCNFEATMDGYYKFLFPLNPGGIRPIMPSGCEHEVLSKPHNRGSLSLDQKNVQVYVS</sequence>
<dbReference type="Pfam" id="PF13410">
    <property type="entry name" value="GST_C_2"/>
    <property type="match status" value="1"/>
</dbReference>
<feature type="domain" description="GST C-terminal" evidence="2">
    <location>
        <begin position="242"/>
        <end position="384"/>
    </location>
</feature>
<dbReference type="FunFam" id="3.40.30.10:FF:000265">
    <property type="entry name" value="Glutathione S-transferase family protein"/>
    <property type="match status" value="1"/>
</dbReference>
<organism evidence="4 5">
    <name type="scientific">Ilex paraguariensis</name>
    <name type="common">yerba mate</name>
    <dbReference type="NCBI Taxonomy" id="185542"/>
    <lineage>
        <taxon>Eukaryota</taxon>
        <taxon>Viridiplantae</taxon>
        <taxon>Streptophyta</taxon>
        <taxon>Embryophyta</taxon>
        <taxon>Tracheophyta</taxon>
        <taxon>Spermatophyta</taxon>
        <taxon>Magnoliopsida</taxon>
        <taxon>eudicotyledons</taxon>
        <taxon>Gunneridae</taxon>
        <taxon>Pentapetalae</taxon>
        <taxon>asterids</taxon>
        <taxon>campanulids</taxon>
        <taxon>Aquifoliales</taxon>
        <taxon>Aquifoliaceae</taxon>
        <taxon>Ilex</taxon>
    </lineage>
</organism>
<evidence type="ECO:0000259" key="2">
    <source>
        <dbReference type="PROSITE" id="PS50405"/>
    </source>
</evidence>
<comment type="caution">
    <text evidence="4">The sequence shown here is derived from an EMBL/GenBank/DDBJ whole genome shotgun (WGS) entry which is preliminary data.</text>
</comment>
<evidence type="ECO:0000313" key="3">
    <source>
        <dbReference type="EMBL" id="CAK9162174.1"/>
    </source>
</evidence>
<dbReference type="InterPro" id="IPR016639">
    <property type="entry name" value="GST_Omega/GSH"/>
</dbReference>
<dbReference type="InterPro" id="IPR010987">
    <property type="entry name" value="Glutathione-S-Trfase_C-like"/>
</dbReference>
<dbReference type="InterPro" id="IPR047047">
    <property type="entry name" value="GST_Omega-like_C"/>
</dbReference>
<dbReference type="Pfam" id="PF13409">
    <property type="entry name" value="GST_N_2"/>
    <property type="match status" value="1"/>
</dbReference>
<name>A0ABC8SZ20_9AQUA</name>
<dbReference type="InterPro" id="IPR036249">
    <property type="entry name" value="Thioredoxin-like_sf"/>
</dbReference>
<dbReference type="PANTHER" id="PTHR32419:SF31">
    <property type="entry name" value="OS02G0814800 PROTEIN"/>
    <property type="match status" value="1"/>
</dbReference>
<evidence type="ECO:0000313" key="4">
    <source>
        <dbReference type="EMBL" id="CAK9162175.1"/>
    </source>
</evidence>
<dbReference type="SFLD" id="SFLDG01148">
    <property type="entry name" value="Xi_(cytGST)"/>
    <property type="match status" value="1"/>
</dbReference>
<proteinExistence type="predicted"/>
<dbReference type="SFLD" id="SFLDS00019">
    <property type="entry name" value="Glutathione_Transferase_(cytos"/>
    <property type="match status" value="1"/>
</dbReference>
<accession>A0ABC8SZ20</accession>
<dbReference type="SUPFAM" id="SSF47616">
    <property type="entry name" value="GST C-terminal domain-like"/>
    <property type="match status" value="1"/>
</dbReference>
<reference evidence="4 5" key="1">
    <citation type="submission" date="2024-02" db="EMBL/GenBank/DDBJ databases">
        <authorList>
            <person name="Vignale AGUSTIN F."/>
            <person name="Sosa J E."/>
            <person name="Modenutti C."/>
        </authorList>
    </citation>
    <scope>NUCLEOTIDE SEQUENCE [LARGE SCALE GENOMIC DNA]</scope>
</reference>
<dbReference type="Gene3D" id="3.40.30.10">
    <property type="entry name" value="Glutaredoxin"/>
    <property type="match status" value="1"/>
</dbReference>
<dbReference type="PANTHER" id="PTHR32419">
    <property type="entry name" value="GLUTATHIONYL-HYDROQUINONE REDUCTASE"/>
    <property type="match status" value="1"/>
</dbReference>
<dbReference type="Proteomes" id="UP001642360">
    <property type="component" value="Unassembled WGS sequence"/>
</dbReference>
<dbReference type="SUPFAM" id="SSF52833">
    <property type="entry name" value="Thioredoxin-like"/>
    <property type="match status" value="1"/>
</dbReference>
<dbReference type="EMBL" id="CAUOFW020003813">
    <property type="protein sequence ID" value="CAK9162175.1"/>
    <property type="molecule type" value="Genomic_DNA"/>
</dbReference>
<dbReference type="InterPro" id="IPR004045">
    <property type="entry name" value="Glutathione_S-Trfase_N"/>
</dbReference>
<dbReference type="PROSITE" id="PS50405">
    <property type="entry name" value="GST_CTER"/>
    <property type="match status" value="1"/>
</dbReference>
<dbReference type="CDD" id="cd03190">
    <property type="entry name" value="GST_C_Omega_like"/>
    <property type="match status" value="1"/>
</dbReference>